<dbReference type="Proteomes" id="UP000070544">
    <property type="component" value="Unassembled WGS sequence"/>
</dbReference>
<organism evidence="1 2">
    <name type="scientific">Gonapodya prolifera (strain JEL478)</name>
    <name type="common">Monoblepharis prolifera</name>
    <dbReference type="NCBI Taxonomy" id="1344416"/>
    <lineage>
        <taxon>Eukaryota</taxon>
        <taxon>Fungi</taxon>
        <taxon>Fungi incertae sedis</taxon>
        <taxon>Chytridiomycota</taxon>
        <taxon>Chytridiomycota incertae sedis</taxon>
        <taxon>Monoblepharidomycetes</taxon>
        <taxon>Monoblepharidales</taxon>
        <taxon>Gonapodyaceae</taxon>
        <taxon>Gonapodya</taxon>
    </lineage>
</organism>
<sequence>MGCLSPKLEIETPFRSLHASYDRPGKGLSHTPFAAKAVLRTRYTILQRIFSFLDLRPEKPGGYGLICKALFAPATTESLKLVTIWGDTEATPPSIRREAHKHKHFFEIIRFLSSVGGTVQRFQSVFVEELELIAPIAATCQPGILRSLEFGDVRSTVEEHLIDGILGRTRRLISLDIREVGGSLVLDNLTWQEVLTELHIDQSRGREPLRLQLFQDIAKLQSLVDLCILCDLDGPDRRMKVDCLQKLSGTLQRFTFDGWERAFREGMVPVLKGVGRHLSVLGIHQLDFSTAVSIEALGSVCSAVGELHFIELFRDQGREEDTRTLCLKRLEKWGRVANVGMWRDTLGRKIPLDADTVD</sequence>
<name>A0A139AAQ5_GONPJ</name>
<gene>
    <name evidence="1" type="ORF">M427DRAFT_146403</name>
</gene>
<proteinExistence type="predicted"/>
<evidence type="ECO:0000313" key="2">
    <source>
        <dbReference type="Proteomes" id="UP000070544"/>
    </source>
</evidence>
<protein>
    <submittedName>
        <fullName evidence="1">Uncharacterized protein</fullName>
    </submittedName>
</protein>
<dbReference type="AlphaFoldDB" id="A0A139AAQ5"/>
<reference evidence="1 2" key="1">
    <citation type="journal article" date="2015" name="Genome Biol. Evol.">
        <title>Phylogenomic analyses indicate that early fungi evolved digesting cell walls of algal ancestors of land plants.</title>
        <authorList>
            <person name="Chang Y."/>
            <person name="Wang S."/>
            <person name="Sekimoto S."/>
            <person name="Aerts A.L."/>
            <person name="Choi C."/>
            <person name="Clum A."/>
            <person name="LaButti K.M."/>
            <person name="Lindquist E.A."/>
            <person name="Yee Ngan C."/>
            <person name="Ohm R.A."/>
            <person name="Salamov A.A."/>
            <person name="Grigoriev I.V."/>
            <person name="Spatafora J.W."/>
            <person name="Berbee M.L."/>
        </authorList>
    </citation>
    <scope>NUCLEOTIDE SEQUENCE [LARGE SCALE GENOMIC DNA]</scope>
    <source>
        <strain evidence="1 2">JEL478</strain>
    </source>
</reference>
<keyword evidence="2" id="KW-1185">Reference proteome</keyword>
<evidence type="ECO:0000313" key="1">
    <source>
        <dbReference type="EMBL" id="KXS13754.1"/>
    </source>
</evidence>
<accession>A0A139AAQ5</accession>
<dbReference type="EMBL" id="KQ965775">
    <property type="protein sequence ID" value="KXS13754.1"/>
    <property type="molecule type" value="Genomic_DNA"/>
</dbReference>